<name>A0ABT9B8H1_9BACT</name>
<organism evidence="5 6">
    <name type="scientific">Hymenobacter aranciens</name>
    <dbReference type="NCBI Taxonomy" id="3063996"/>
    <lineage>
        <taxon>Bacteria</taxon>
        <taxon>Pseudomonadati</taxon>
        <taxon>Bacteroidota</taxon>
        <taxon>Cytophagia</taxon>
        <taxon>Cytophagales</taxon>
        <taxon>Hymenobacteraceae</taxon>
        <taxon>Hymenobacter</taxon>
    </lineage>
</organism>
<dbReference type="InterPro" id="IPR028203">
    <property type="entry name" value="PSII_CF48-like_dom"/>
</dbReference>
<dbReference type="InterPro" id="IPR026444">
    <property type="entry name" value="Secre_tail"/>
</dbReference>
<keyword evidence="1" id="KW-0602">Photosynthesis</keyword>
<sequence>MRRFLLLLSLAVSATAAPAQTWTTQRPPAGLFALTDVHFTDASHGYASAAVGGLLKTMNGGQTWASLPSGVPSSLRDVHFSSADSGYVVGNVGVVIRTVDGGASWQRHDLANNGASVNGVYSHSSRRALVTQGDQIFRTTNGGQTWTVAYTYNGALPIFTFRFLEFVTPSLGYAVGGYAGSMGGTTQVVKTTDGGATWTLLPNLVAGGTAVGPAAAVAFPTAQHGYVADVNRRLFRTTDGGQTWTLAGQNNFGSFYGMHFVGPSTGYGVGDTGNIQYTTDGGQTWTAQGTNTDDTYANVYFPAPTVGYAVGSDAGAGPRVLKFTNPMAIKPAGPLAGLVAYPNPATTAVQLPPLPASLSGQATLLAADGRVVLRQPLRAATASALLTASLPAGLYVLRIEAGQYATQQKLMVK</sequence>
<dbReference type="Gene3D" id="2.130.10.10">
    <property type="entry name" value="YVTN repeat-like/Quinoprotein amine dehydrogenase"/>
    <property type="match status" value="2"/>
</dbReference>
<evidence type="ECO:0000256" key="1">
    <source>
        <dbReference type="ARBA" id="ARBA00022531"/>
    </source>
</evidence>
<dbReference type="PANTHER" id="PTHR47199">
    <property type="entry name" value="PHOTOSYSTEM II STABILITY/ASSEMBLY FACTOR HCF136, CHLOROPLASTIC"/>
    <property type="match status" value="1"/>
</dbReference>
<proteinExistence type="predicted"/>
<dbReference type="InterPro" id="IPR015943">
    <property type="entry name" value="WD40/YVTN_repeat-like_dom_sf"/>
</dbReference>
<dbReference type="Pfam" id="PF02012">
    <property type="entry name" value="BNR"/>
    <property type="match status" value="2"/>
</dbReference>
<keyword evidence="6" id="KW-1185">Reference proteome</keyword>
<gene>
    <name evidence="5" type="ORF">Q5H93_07315</name>
</gene>
<dbReference type="EMBL" id="JAUQSY010000004">
    <property type="protein sequence ID" value="MDO7874535.1"/>
    <property type="molecule type" value="Genomic_DNA"/>
</dbReference>
<keyword evidence="2" id="KW-0604">Photosystem II</keyword>
<protein>
    <submittedName>
        <fullName evidence="5">YCF48-related protein</fullName>
    </submittedName>
</protein>
<keyword evidence="3" id="KW-0732">Signal</keyword>
<feature type="signal peptide" evidence="3">
    <location>
        <begin position="1"/>
        <end position="19"/>
    </location>
</feature>
<dbReference type="InterPro" id="IPR002860">
    <property type="entry name" value="BNR_rpt"/>
</dbReference>
<comment type="caution">
    <text evidence="5">The sequence shown here is derived from an EMBL/GenBank/DDBJ whole genome shotgun (WGS) entry which is preliminary data.</text>
</comment>
<dbReference type="Proteomes" id="UP001176429">
    <property type="component" value="Unassembled WGS sequence"/>
</dbReference>
<feature type="chain" id="PRO_5046549193" evidence="3">
    <location>
        <begin position="20"/>
        <end position="413"/>
    </location>
</feature>
<dbReference type="Pfam" id="PF14870">
    <property type="entry name" value="PSII_BNR"/>
    <property type="match status" value="1"/>
</dbReference>
<evidence type="ECO:0000256" key="2">
    <source>
        <dbReference type="ARBA" id="ARBA00023276"/>
    </source>
</evidence>
<evidence type="ECO:0000313" key="6">
    <source>
        <dbReference type="Proteomes" id="UP001176429"/>
    </source>
</evidence>
<dbReference type="SUPFAM" id="SSF110296">
    <property type="entry name" value="Oligoxyloglucan reducing end-specific cellobiohydrolase"/>
    <property type="match status" value="2"/>
</dbReference>
<dbReference type="PANTHER" id="PTHR47199:SF2">
    <property type="entry name" value="PHOTOSYSTEM II STABILITY_ASSEMBLY FACTOR HCF136, CHLOROPLASTIC"/>
    <property type="match status" value="1"/>
</dbReference>
<evidence type="ECO:0000259" key="4">
    <source>
        <dbReference type="Pfam" id="PF14870"/>
    </source>
</evidence>
<accession>A0ABT9B8H1</accession>
<reference evidence="5" key="1">
    <citation type="submission" date="2023-07" db="EMBL/GenBank/DDBJ databases">
        <authorList>
            <person name="Kim M.K."/>
        </authorList>
    </citation>
    <scope>NUCLEOTIDE SEQUENCE</scope>
    <source>
        <strain evidence="5">ASUV-10-1</strain>
    </source>
</reference>
<evidence type="ECO:0000256" key="3">
    <source>
        <dbReference type="SAM" id="SignalP"/>
    </source>
</evidence>
<evidence type="ECO:0000313" key="5">
    <source>
        <dbReference type="EMBL" id="MDO7874535.1"/>
    </source>
</evidence>
<feature type="domain" description="Photosynthesis system II assembly factor Ycf48/Hcf136-like" evidence="4">
    <location>
        <begin position="20"/>
        <end position="148"/>
    </location>
</feature>
<dbReference type="NCBIfam" id="TIGR04183">
    <property type="entry name" value="Por_Secre_tail"/>
    <property type="match status" value="1"/>
</dbReference>
<dbReference type="CDD" id="cd15482">
    <property type="entry name" value="Sialidase_non-viral"/>
    <property type="match status" value="1"/>
</dbReference>
<dbReference type="RefSeq" id="WP_305005851.1">
    <property type="nucleotide sequence ID" value="NZ_JAUQSY010000004.1"/>
</dbReference>